<comment type="caution">
    <text evidence="2">The sequence shown here is derived from an EMBL/GenBank/DDBJ whole genome shotgun (WGS) entry which is preliminary data.</text>
</comment>
<keyword evidence="1" id="KW-0812">Transmembrane</keyword>
<keyword evidence="3" id="KW-1185">Reference proteome</keyword>
<feature type="transmembrane region" description="Helical" evidence="1">
    <location>
        <begin position="24"/>
        <end position="45"/>
    </location>
</feature>
<dbReference type="Proteomes" id="UP000031971">
    <property type="component" value="Unassembled WGS sequence"/>
</dbReference>
<name>A0A0C2YED5_PARME</name>
<dbReference type="AlphaFoldDB" id="A0A0C2YED5"/>
<dbReference type="SUPFAM" id="SSF75169">
    <property type="entry name" value="DsrEFH-like"/>
    <property type="match status" value="1"/>
</dbReference>
<sequence length="148" mass="15874">MSAAERNSPDKLSIVVFSGDFDRIHYALVMAAAAIASNTPVTLFFTMWAGRALEKPLPDSQPAWTRLKCSDGRAAKWVDDSFKAKGVGRFEELLEACVALGVTFMVCEMGLKALGMDPDGLRPDVPVTKGGVVTFLADASKTGAMLFI</sequence>
<dbReference type="InterPro" id="IPR027396">
    <property type="entry name" value="DsrEFH-like"/>
</dbReference>
<gene>
    <name evidence="2" type="ORF">CCC_01125</name>
</gene>
<accession>A0A0C2YED5</accession>
<reference evidence="2 3" key="1">
    <citation type="submission" date="2015-01" db="EMBL/GenBank/DDBJ databases">
        <title>Genome Sequence of Magnetospirillum magnetotacticum Strain MS-1.</title>
        <authorList>
            <person name="Marinov G.K."/>
            <person name="Smalley M.D."/>
            <person name="DeSalvo G."/>
        </authorList>
    </citation>
    <scope>NUCLEOTIDE SEQUENCE [LARGE SCALE GENOMIC DNA]</scope>
    <source>
        <strain evidence="2 3">MS-1</strain>
    </source>
</reference>
<proteinExistence type="predicted"/>
<evidence type="ECO:0000313" key="3">
    <source>
        <dbReference type="Proteomes" id="UP000031971"/>
    </source>
</evidence>
<protein>
    <submittedName>
        <fullName evidence="2">NADH dehydrogenase</fullName>
    </submittedName>
</protein>
<keyword evidence="1" id="KW-0472">Membrane</keyword>
<evidence type="ECO:0000313" key="2">
    <source>
        <dbReference type="EMBL" id="KIL98064.1"/>
    </source>
</evidence>
<dbReference type="STRING" id="272627.CCC_01125"/>
<dbReference type="OrthoDB" id="269440at2"/>
<keyword evidence="1" id="KW-1133">Transmembrane helix</keyword>
<dbReference type="InterPro" id="IPR032836">
    <property type="entry name" value="DsrE2-like"/>
</dbReference>
<dbReference type="EMBL" id="JXSL01000030">
    <property type="protein sequence ID" value="KIL98064.1"/>
    <property type="molecule type" value="Genomic_DNA"/>
</dbReference>
<organism evidence="2 3">
    <name type="scientific">Paramagnetospirillum magnetotacticum MS-1</name>
    <dbReference type="NCBI Taxonomy" id="272627"/>
    <lineage>
        <taxon>Bacteria</taxon>
        <taxon>Pseudomonadati</taxon>
        <taxon>Pseudomonadota</taxon>
        <taxon>Alphaproteobacteria</taxon>
        <taxon>Rhodospirillales</taxon>
        <taxon>Magnetospirillaceae</taxon>
        <taxon>Paramagnetospirillum</taxon>
    </lineage>
</organism>
<dbReference type="Pfam" id="PF13686">
    <property type="entry name" value="DrsE_2"/>
    <property type="match status" value="1"/>
</dbReference>
<dbReference type="Gene3D" id="3.40.1260.10">
    <property type="entry name" value="DsrEFH-like"/>
    <property type="match status" value="1"/>
</dbReference>
<dbReference type="RefSeq" id="WP_009870361.1">
    <property type="nucleotide sequence ID" value="NZ_JXSL01000030.1"/>
</dbReference>
<evidence type="ECO:0000256" key="1">
    <source>
        <dbReference type="SAM" id="Phobius"/>
    </source>
</evidence>
<dbReference type="PANTHER" id="PTHR34655">
    <property type="entry name" value="CONSERVED WITHIN P. AEROPHILUM"/>
    <property type="match status" value="1"/>
</dbReference>
<dbReference type="PANTHER" id="PTHR34655:SF2">
    <property type="entry name" value="PEROXIREDOXIN FAMILY PROTEIN"/>
    <property type="match status" value="1"/>
</dbReference>